<dbReference type="InterPro" id="IPR001279">
    <property type="entry name" value="Metallo-B-lactamas"/>
</dbReference>
<dbReference type="PROSITE" id="PS51257">
    <property type="entry name" value="PROKAR_LIPOPROTEIN"/>
    <property type="match status" value="1"/>
</dbReference>
<keyword evidence="4" id="KW-0862">Zinc</keyword>
<dbReference type="InterPro" id="IPR036866">
    <property type="entry name" value="RibonucZ/Hydroxyglut_hydro"/>
</dbReference>
<proteinExistence type="inferred from homology"/>
<reference evidence="7 8" key="1">
    <citation type="submission" date="2020-08" db="EMBL/GenBank/DDBJ databases">
        <title>A Genomic Blueprint of the Chicken Gut Microbiome.</title>
        <authorList>
            <person name="Gilroy R."/>
            <person name="Ravi A."/>
            <person name="Getino M."/>
            <person name="Pursley I."/>
            <person name="Horton D.L."/>
            <person name="Alikhan N.-F."/>
            <person name="Baker D."/>
            <person name="Gharbi K."/>
            <person name="Hall N."/>
            <person name="Watson M."/>
            <person name="Adriaenssens E.M."/>
            <person name="Foster-Nyarko E."/>
            <person name="Jarju S."/>
            <person name="Secka A."/>
            <person name="Antonio M."/>
            <person name="Oren A."/>
            <person name="Chaudhuri R."/>
            <person name="La Ragione R.M."/>
            <person name="Hildebrand F."/>
            <person name="Pallen M.J."/>
        </authorList>
    </citation>
    <scope>NUCLEOTIDE SEQUENCE [LARGE SCALE GENOMIC DNA]</scope>
    <source>
        <strain evidence="7 8">Sa1YUN3</strain>
    </source>
</reference>
<dbReference type="SMART" id="SM00849">
    <property type="entry name" value="Lactamase_B"/>
    <property type="match status" value="1"/>
</dbReference>
<evidence type="ECO:0000256" key="4">
    <source>
        <dbReference type="ARBA" id="ARBA00022833"/>
    </source>
</evidence>
<evidence type="ECO:0000313" key="7">
    <source>
        <dbReference type="EMBL" id="MBD8001433.1"/>
    </source>
</evidence>
<comment type="caution">
    <text evidence="7">The sequence shown here is derived from an EMBL/GenBank/DDBJ whole genome shotgun (WGS) entry which is preliminary data.</text>
</comment>
<feature type="domain" description="Metallo-beta-lactamase" evidence="6">
    <location>
        <begin position="94"/>
        <end position="279"/>
    </location>
</feature>
<dbReference type="Pfam" id="PF00753">
    <property type="entry name" value="Lactamase_B"/>
    <property type="match status" value="1"/>
</dbReference>
<evidence type="ECO:0000256" key="5">
    <source>
        <dbReference type="SAM" id="SignalP"/>
    </source>
</evidence>
<organism evidence="7 8">
    <name type="scientific">Phocaeicola faecium</name>
    <dbReference type="NCBI Taxonomy" id="2762213"/>
    <lineage>
        <taxon>Bacteria</taxon>
        <taxon>Pseudomonadati</taxon>
        <taxon>Bacteroidota</taxon>
        <taxon>Bacteroidia</taxon>
        <taxon>Bacteroidales</taxon>
        <taxon>Bacteroidaceae</taxon>
        <taxon>Phocaeicola</taxon>
    </lineage>
</organism>
<accession>A0ABR8V9I9</accession>
<dbReference type="SUPFAM" id="SSF56281">
    <property type="entry name" value="Metallo-hydrolase/oxidoreductase"/>
    <property type="match status" value="1"/>
</dbReference>
<gene>
    <name evidence="7" type="ORF">H9626_04275</name>
</gene>
<evidence type="ECO:0000256" key="2">
    <source>
        <dbReference type="ARBA" id="ARBA00022723"/>
    </source>
</evidence>
<evidence type="ECO:0000259" key="6">
    <source>
        <dbReference type="SMART" id="SM00849"/>
    </source>
</evidence>
<dbReference type="CDD" id="cd07720">
    <property type="entry name" value="OPHC2-like_MBL-fold"/>
    <property type="match status" value="1"/>
</dbReference>
<dbReference type="Proteomes" id="UP000616346">
    <property type="component" value="Unassembled WGS sequence"/>
</dbReference>
<keyword evidence="3" id="KW-0378">Hydrolase</keyword>
<dbReference type="Gene3D" id="3.60.15.10">
    <property type="entry name" value="Ribonuclease Z/Hydroxyacylglutathione hydrolase-like"/>
    <property type="match status" value="1"/>
</dbReference>
<evidence type="ECO:0000256" key="1">
    <source>
        <dbReference type="ARBA" id="ARBA00007749"/>
    </source>
</evidence>
<name>A0ABR8V9I9_9BACT</name>
<dbReference type="InterPro" id="IPR051013">
    <property type="entry name" value="MBL_superfamily_lactonases"/>
</dbReference>
<keyword evidence="8" id="KW-1185">Reference proteome</keyword>
<feature type="chain" id="PRO_5045361497" evidence="5">
    <location>
        <begin position="28"/>
        <end position="290"/>
    </location>
</feature>
<evidence type="ECO:0000313" key="8">
    <source>
        <dbReference type="Proteomes" id="UP000616346"/>
    </source>
</evidence>
<dbReference type="RefSeq" id="WP_191709668.1">
    <property type="nucleotide sequence ID" value="NZ_JACSPQ010000001.1"/>
</dbReference>
<dbReference type="PANTHER" id="PTHR42978">
    <property type="entry name" value="QUORUM-QUENCHING LACTONASE YTNP-RELATED-RELATED"/>
    <property type="match status" value="1"/>
</dbReference>
<feature type="signal peptide" evidence="5">
    <location>
        <begin position="1"/>
        <end position="27"/>
    </location>
</feature>
<keyword evidence="2" id="KW-0479">Metal-binding</keyword>
<comment type="similarity">
    <text evidence="1">Belongs to the metallo-beta-lactamase superfamily.</text>
</comment>
<evidence type="ECO:0000256" key="3">
    <source>
        <dbReference type="ARBA" id="ARBA00022801"/>
    </source>
</evidence>
<dbReference type="PANTHER" id="PTHR42978:SF6">
    <property type="entry name" value="QUORUM-QUENCHING LACTONASE YTNP-RELATED"/>
    <property type="match status" value="1"/>
</dbReference>
<protein>
    <submittedName>
        <fullName evidence="7">MBL fold metallo-hydrolase</fullName>
    </submittedName>
</protein>
<dbReference type="EMBL" id="JACSPQ010000001">
    <property type="protein sequence ID" value="MBD8001433.1"/>
    <property type="molecule type" value="Genomic_DNA"/>
</dbReference>
<sequence length="290" mass="31364">MKNNYLKKGAGLLLASAFLLSACGGNAQKKQENETQPAPVTAAASGVQTLQAGNVTITWIQDNAEDKLMPRSLFSDAPDSIVNQLSLQAGIPSSVSTFVIKTDSLRILFDTGLGAPDSRLAEGLESIGMTPNDIDCLYLTHLHGDHIGGMLKGDSIVFPNAEVYVSKTEYDAWMNMPGQQKAQAMQTMEKYKNHLHLFEFGDTLPGNVIAIDATGHTPGHTAFQVGKVLVAGDLMHGAALQKPHPEYCANYDMDKKKAAETRVRILNYVQENKLVMAGMHLPAPAFLQPE</sequence>
<keyword evidence="5" id="KW-0732">Signal</keyword>